<organism evidence="1 2">
    <name type="scientific">Cryomorpha ignava</name>
    <dbReference type="NCBI Taxonomy" id="101383"/>
    <lineage>
        <taxon>Bacteria</taxon>
        <taxon>Pseudomonadati</taxon>
        <taxon>Bacteroidota</taxon>
        <taxon>Flavobacteriia</taxon>
        <taxon>Flavobacteriales</taxon>
        <taxon>Cryomorphaceae</taxon>
        <taxon>Cryomorpha</taxon>
    </lineage>
</organism>
<comment type="caution">
    <text evidence="1">The sequence shown here is derived from an EMBL/GenBank/DDBJ whole genome shotgun (WGS) entry which is preliminary data.</text>
</comment>
<evidence type="ECO:0000313" key="2">
    <source>
        <dbReference type="Proteomes" id="UP000486602"/>
    </source>
</evidence>
<dbReference type="RefSeq" id="WP_163287150.1">
    <property type="nucleotide sequence ID" value="NZ_JAAGVY010000071.1"/>
</dbReference>
<protein>
    <submittedName>
        <fullName evidence="1">Uncharacterized protein</fullName>
    </submittedName>
</protein>
<reference evidence="1 2" key="1">
    <citation type="submission" date="2020-02" db="EMBL/GenBank/DDBJ databases">
        <title>Out from the shadows clarifying the taxonomy of the family Cryomorphaceae and related taxa by utilizing the GTDB taxonomic framework.</title>
        <authorList>
            <person name="Bowman J.P."/>
        </authorList>
    </citation>
    <scope>NUCLEOTIDE SEQUENCE [LARGE SCALE GENOMIC DNA]</scope>
    <source>
        <strain evidence="1 2">QSSC 1-22</strain>
    </source>
</reference>
<dbReference type="EMBL" id="JAAGVY010000071">
    <property type="protein sequence ID" value="NEN25701.1"/>
    <property type="molecule type" value="Genomic_DNA"/>
</dbReference>
<name>A0A7K3WX89_9FLAO</name>
<evidence type="ECO:0000313" key="1">
    <source>
        <dbReference type="EMBL" id="NEN25701.1"/>
    </source>
</evidence>
<proteinExistence type="predicted"/>
<dbReference type="Proteomes" id="UP000486602">
    <property type="component" value="Unassembled WGS sequence"/>
</dbReference>
<sequence length="202" mass="24016">MNQVEKPTNELLDIYIEKFNNDKRYLPADKAINNLFTAFPNNKKLEDILLKISVINDLYSTNILGTFKMAEHIQSLDIDQKLKQGNPELVNEIAKGHGIRTKKHNTELNFYSFSTKYCNWHNQESYAIYDSFVDKVLMAYKRKDNFSNFKQADLKVFRKFKKIIDDFAKFYGLTKHNLKEIDKFLWIYGKERFPTNYTKKNK</sequence>
<gene>
    <name evidence="1" type="ORF">G3O08_19615</name>
</gene>
<keyword evidence="2" id="KW-1185">Reference proteome</keyword>
<dbReference type="AlphaFoldDB" id="A0A7K3WX89"/>
<accession>A0A7K3WX89</accession>